<dbReference type="AlphaFoldDB" id="A0A9X2M9G8"/>
<feature type="domain" description="Polymerase beta nucleotidyltransferase" evidence="1">
    <location>
        <begin position="7"/>
        <end position="35"/>
    </location>
</feature>
<sequence>MYYKYIKENILAIVIFGSYGTEKKTLESDIDIAEFEETYELFIQN</sequence>
<evidence type="ECO:0000259" key="1">
    <source>
        <dbReference type="Pfam" id="PF18765"/>
    </source>
</evidence>
<dbReference type="EMBL" id="JANKBY010000121">
    <property type="protein sequence ID" value="MCR1823237.1"/>
    <property type="molecule type" value="Genomic_DNA"/>
</dbReference>
<dbReference type="InterPro" id="IPR043519">
    <property type="entry name" value="NT_sf"/>
</dbReference>
<reference evidence="2" key="1">
    <citation type="submission" date="2022-07" db="EMBL/GenBank/DDBJ databases">
        <title>Enhanced cultured diversity of the mouse gut microbiota enables custom-made synthetic communities.</title>
        <authorList>
            <person name="Afrizal A."/>
        </authorList>
    </citation>
    <scope>NUCLEOTIDE SEQUENCE</scope>
    <source>
        <strain evidence="2">DSM 29186</strain>
    </source>
</reference>
<keyword evidence="3" id="KW-1185">Reference proteome</keyword>
<evidence type="ECO:0000313" key="2">
    <source>
        <dbReference type="EMBL" id="MCR1823237.1"/>
    </source>
</evidence>
<proteinExistence type="predicted"/>
<dbReference type="SUPFAM" id="SSF81301">
    <property type="entry name" value="Nucleotidyltransferase"/>
    <property type="match status" value="1"/>
</dbReference>
<name>A0A9X2M9G8_9FIRM</name>
<evidence type="ECO:0000313" key="3">
    <source>
        <dbReference type="Proteomes" id="UP001140817"/>
    </source>
</evidence>
<dbReference type="Pfam" id="PF18765">
    <property type="entry name" value="Polbeta"/>
    <property type="match status" value="1"/>
</dbReference>
<gene>
    <name evidence="2" type="ORF">NSA58_10605</name>
</gene>
<protein>
    <submittedName>
        <fullName evidence="2">Nucleotidyltransferase domain-containing protein</fullName>
    </submittedName>
</protein>
<comment type="caution">
    <text evidence="2">The sequence shown here is derived from an EMBL/GenBank/DDBJ whole genome shotgun (WGS) entry which is preliminary data.</text>
</comment>
<accession>A0A9X2M9G8</accession>
<dbReference type="RefSeq" id="WP_242842781.1">
    <property type="nucleotide sequence ID" value="NZ_JANKBY010000121.1"/>
</dbReference>
<dbReference type="InterPro" id="IPR041633">
    <property type="entry name" value="Polbeta"/>
</dbReference>
<organism evidence="2 3">
    <name type="scientific">Terrisporobacter muris</name>
    <dbReference type="NCBI Taxonomy" id="2963284"/>
    <lineage>
        <taxon>Bacteria</taxon>
        <taxon>Bacillati</taxon>
        <taxon>Bacillota</taxon>
        <taxon>Clostridia</taxon>
        <taxon>Peptostreptococcales</taxon>
        <taxon>Peptostreptococcaceae</taxon>
        <taxon>Terrisporobacter</taxon>
    </lineage>
</organism>
<dbReference type="Proteomes" id="UP001140817">
    <property type="component" value="Unassembled WGS sequence"/>
</dbReference>
<dbReference type="Gene3D" id="3.30.460.10">
    <property type="entry name" value="Beta Polymerase, domain 2"/>
    <property type="match status" value="1"/>
</dbReference>